<dbReference type="EMBL" id="JAFMYV010000018">
    <property type="protein sequence ID" value="MBO0939872.1"/>
    <property type="molecule type" value="Genomic_DNA"/>
</dbReference>
<dbReference type="GO" id="GO:0005975">
    <property type="term" value="P:carbohydrate metabolic process"/>
    <property type="evidence" value="ECO:0007669"/>
    <property type="project" value="UniProtKB-ARBA"/>
</dbReference>
<dbReference type="Gene3D" id="1.20.1270.90">
    <property type="entry name" value="AF1782-like"/>
    <property type="match status" value="1"/>
</dbReference>
<dbReference type="RefSeq" id="WP_207367403.1">
    <property type="nucleotide sequence ID" value="NZ_JAFMYV010000018.1"/>
</dbReference>
<dbReference type="AlphaFoldDB" id="A0A939GNT6"/>
<evidence type="ECO:0000256" key="1">
    <source>
        <dbReference type="ARBA" id="ARBA00022729"/>
    </source>
</evidence>
<dbReference type="Pfam" id="PF13385">
    <property type="entry name" value="Laminin_G_3"/>
    <property type="match status" value="1"/>
</dbReference>
<evidence type="ECO:0000313" key="5">
    <source>
        <dbReference type="EMBL" id="MBO0939872.1"/>
    </source>
</evidence>
<protein>
    <submittedName>
        <fullName evidence="5">LamG domain-containing protein</fullName>
    </submittedName>
</protein>
<dbReference type="SUPFAM" id="SSF49899">
    <property type="entry name" value="Concanavalin A-like lectins/glucanases"/>
    <property type="match status" value="1"/>
</dbReference>
<feature type="signal peptide" evidence="3">
    <location>
        <begin position="1"/>
        <end position="29"/>
    </location>
</feature>
<dbReference type="Gene3D" id="2.60.120.200">
    <property type="match status" value="1"/>
</dbReference>
<dbReference type="InterPro" id="IPR006558">
    <property type="entry name" value="LamG-like"/>
</dbReference>
<evidence type="ECO:0000313" key="6">
    <source>
        <dbReference type="Proteomes" id="UP000664034"/>
    </source>
</evidence>
<proteinExistence type="predicted"/>
<keyword evidence="2" id="KW-1015">Disulfide bond</keyword>
<feature type="chain" id="PRO_5037048105" evidence="3">
    <location>
        <begin position="30"/>
        <end position="377"/>
    </location>
</feature>
<gene>
    <name evidence="5" type="ORF">J2I47_25225</name>
</gene>
<dbReference type="GO" id="GO:0004553">
    <property type="term" value="F:hydrolase activity, hydrolyzing O-glycosyl compounds"/>
    <property type="evidence" value="ECO:0007669"/>
    <property type="project" value="UniProtKB-ARBA"/>
</dbReference>
<dbReference type="Proteomes" id="UP000664034">
    <property type="component" value="Unassembled WGS sequence"/>
</dbReference>
<keyword evidence="1 3" id="KW-0732">Signal</keyword>
<feature type="domain" description="LamG-like jellyroll fold" evidence="4">
    <location>
        <begin position="213"/>
        <end position="366"/>
    </location>
</feature>
<accession>A0A939GNT6</accession>
<sequence length="377" mass="40891">MKNKSISLQTLLKTVLAMLLLLSVFEACKKADDPVVVTPVDKTKLKARIDSANAIYTSAVEGVQVGNYEVGSKATFKNYIDAANIIYGNAAATQTDATNAYVNLGVGMTNFAGKRVQEIAAANLILYLKMDGNANDASGKGFNGALKAGAQPISATVTSGSVTQAVSWTGWGGSATNVPALTKDRYGVDGKAYTFDKGSNIEIPYNSVLNPAKEFTIALWARPTKINESSYMVSLNRWNGYKFQLQSANKPFLTVKTAPGKYIDKDNESPTLDVNKWYHLTVTYKSGAMTFYVNGTPVKTWTDVSGDPYAVKSNINLVIGQDLPSNLYQLNEKDDADGNNFNGPWGGYFTGDMDEIRMYNVVLSDTQVKSIYNAEKP</sequence>
<dbReference type="SMART" id="SM00560">
    <property type="entry name" value="LamGL"/>
    <property type="match status" value="1"/>
</dbReference>
<dbReference type="InterPro" id="IPR013320">
    <property type="entry name" value="ConA-like_dom_sf"/>
</dbReference>
<name>A0A939GNT6_9BACT</name>
<evidence type="ECO:0000256" key="2">
    <source>
        <dbReference type="ARBA" id="ARBA00023157"/>
    </source>
</evidence>
<keyword evidence="6" id="KW-1185">Reference proteome</keyword>
<evidence type="ECO:0000256" key="3">
    <source>
        <dbReference type="SAM" id="SignalP"/>
    </source>
</evidence>
<comment type="caution">
    <text evidence="5">The sequence shown here is derived from an EMBL/GenBank/DDBJ whole genome shotgun (WGS) entry which is preliminary data.</text>
</comment>
<evidence type="ECO:0000259" key="4">
    <source>
        <dbReference type="SMART" id="SM00560"/>
    </source>
</evidence>
<organism evidence="5 6">
    <name type="scientific">Fibrella rubiginis</name>
    <dbReference type="NCBI Taxonomy" id="2817060"/>
    <lineage>
        <taxon>Bacteria</taxon>
        <taxon>Pseudomonadati</taxon>
        <taxon>Bacteroidota</taxon>
        <taxon>Cytophagia</taxon>
        <taxon>Cytophagales</taxon>
        <taxon>Spirosomataceae</taxon>
        <taxon>Fibrella</taxon>
    </lineage>
</organism>
<reference evidence="5" key="1">
    <citation type="submission" date="2021-03" db="EMBL/GenBank/DDBJ databases">
        <title>Fibrella sp. HMF5335 genome sequencing and assembly.</title>
        <authorList>
            <person name="Kang H."/>
            <person name="Kim H."/>
            <person name="Bae S."/>
            <person name="Joh K."/>
        </authorList>
    </citation>
    <scope>NUCLEOTIDE SEQUENCE</scope>
    <source>
        <strain evidence="5">HMF5335</strain>
    </source>
</reference>